<feature type="non-terminal residue" evidence="1">
    <location>
        <position position="47"/>
    </location>
</feature>
<dbReference type="Proteomes" id="UP000265520">
    <property type="component" value="Unassembled WGS sequence"/>
</dbReference>
<evidence type="ECO:0000313" key="1">
    <source>
        <dbReference type="EMBL" id="MCI14938.1"/>
    </source>
</evidence>
<sequence length="47" mass="4805">MSMTNESSWVGRKAVKRIGGMSDALSIAADLGFSVSSSPSSTSLKLG</sequence>
<dbReference type="EMBL" id="LXQA010094378">
    <property type="protein sequence ID" value="MCI14938.1"/>
    <property type="molecule type" value="Genomic_DNA"/>
</dbReference>
<protein>
    <submittedName>
        <fullName evidence="1">Uncharacterized protein</fullName>
    </submittedName>
</protein>
<proteinExistence type="predicted"/>
<comment type="caution">
    <text evidence="1">The sequence shown here is derived from an EMBL/GenBank/DDBJ whole genome shotgun (WGS) entry which is preliminary data.</text>
</comment>
<dbReference type="AlphaFoldDB" id="A0A392PS60"/>
<organism evidence="1 2">
    <name type="scientific">Trifolium medium</name>
    <dbReference type="NCBI Taxonomy" id="97028"/>
    <lineage>
        <taxon>Eukaryota</taxon>
        <taxon>Viridiplantae</taxon>
        <taxon>Streptophyta</taxon>
        <taxon>Embryophyta</taxon>
        <taxon>Tracheophyta</taxon>
        <taxon>Spermatophyta</taxon>
        <taxon>Magnoliopsida</taxon>
        <taxon>eudicotyledons</taxon>
        <taxon>Gunneridae</taxon>
        <taxon>Pentapetalae</taxon>
        <taxon>rosids</taxon>
        <taxon>fabids</taxon>
        <taxon>Fabales</taxon>
        <taxon>Fabaceae</taxon>
        <taxon>Papilionoideae</taxon>
        <taxon>50 kb inversion clade</taxon>
        <taxon>NPAAA clade</taxon>
        <taxon>Hologalegina</taxon>
        <taxon>IRL clade</taxon>
        <taxon>Trifolieae</taxon>
        <taxon>Trifolium</taxon>
    </lineage>
</organism>
<evidence type="ECO:0000313" key="2">
    <source>
        <dbReference type="Proteomes" id="UP000265520"/>
    </source>
</evidence>
<keyword evidence="2" id="KW-1185">Reference proteome</keyword>
<name>A0A392PS60_9FABA</name>
<reference evidence="1 2" key="1">
    <citation type="journal article" date="2018" name="Front. Plant Sci.">
        <title>Red Clover (Trifolium pratense) and Zigzag Clover (T. medium) - A Picture of Genomic Similarities and Differences.</title>
        <authorList>
            <person name="Dluhosova J."/>
            <person name="Istvanek J."/>
            <person name="Nedelnik J."/>
            <person name="Repkova J."/>
        </authorList>
    </citation>
    <scope>NUCLEOTIDE SEQUENCE [LARGE SCALE GENOMIC DNA]</scope>
    <source>
        <strain evidence="2">cv. 10/8</strain>
        <tissue evidence="1">Leaf</tissue>
    </source>
</reference>
<accession>A0A392PS60</accession>